<dbReference type="InParanoid" id="A0A7J7C4B6"/>
<evidence type="ECO:0000256" key="1">
    <source>
        <dbReference type="SAM" id="Phobius"/>
    </source>
</evidence>
<dbReference type="PANTHER" id="PTHR31325">
    <property type="entry name" value="OS01G0798800 PROTEIN-RELATED"/>
    <property type="match status" value="1"/>
</dbReference>
<feature type="domain" description="DUF4220" evidence="2">
    <location>
        <begin position="76"/>
        <end position="434"/>
    </location>
</feature>
<sequence>MGGGSSRKLRLKVLTSCGKIPIEVNSTDNVGELSKELKRTQQSLNFQLYPEGYFFIFNQNVMEENRSFRWNHVAQVFLVRFYGGTDSISVYNIEDNRSAKTFNWILLGLLLSVISLFLKYQTFWLPLFVFLVLTGFKSWERAAAQNSASNGLVKDTKVIADFMTYEDQLCIKDFVTDEHEFGGDDPMDMGIYNYLLQFEEKNVEAHPTLYQKRFKNKKEVVTIGKIWQCKGELLSATGDPDEILKDICLSFAWFNLLRCRFSQYSLSDQAKRKLSIHVHKVLCSGNHRIFRVIELELAFLYDSFYTKYPTIFRKGFPIHKFVELLVSIAGCCIAAFSLRNYEPANQDLSGVTVFGYNADRVVTGSAICLIAVIEIGQFILILCSDWAKVMLICCYVQHSKLQRSNFFERVLRFICNRRLLKPWEQVLGQYSLLESFDYNPNALLYNSFTSAFMDIPRNGQKESARIKLPLEVKQAVSHFVQLSRAFHVTNGSSFLGHDLIWACKLESLVHVIMVWHIATSVCEMESSQSNQGMERDRDFIMAPASQQMEAKGDFNVAQASQRLEVGGNSGETEMDLEVPKPVQGKRRKVDPNYKRKEDKNFIVATSLSKYCAYLVAFCPRLLPYHAYSTEFIFDRVVCEAREYLEGCHSMTSRCQKIMALGPGENILRRGAELAKDLQNIKESTRWRILADFWAEMMLFVAISDDETAHAEYLAKGGEFVTHLWALLYHAGATKQDWTEMGV</sequence>
<dbReference type="Pfam" id="PF04578">
    <property type="entry name" value="DUF594"/>
    <property type="match status" value="1"/>
</dbReference>
<accession>A0A7J7C4B6</accession>
<dbReference type="EMBL" id="JAAARO010000021">
    <property type="protein sequence ID" value="KAF5728948.1"/>
    <property type="molecule type" value="Genomic_DNA"/>
</dbReference>
<keyword evidence="4" id="KW-1185">Reference proteome</keyword>
<dbReference type="Pfam" id="PF13968">
    <property type="entry name" value="DUF4220"/>
    <property type="match status" value="1"/>
</dbReference>
<reference evidence="3 4" key="1">
    <citation type="journal article" date="2020" name="Nat. Commun.">
        <title>Genome of Tripterygium wilfordii and identification of cytochrome P450 involved in triptolide biosynthesis.</title>
        <authorList>
            <person name="Tu L."/>
            <person name="Su P."/>
            <person name="Zhang Z."/>
            <person name="Gao L."/>
            <person name="Wang J."/>
            <person name="Hu T."/>
            <person name="Zhou J."/>
            <person name="Zhang Y."/>
            <person name="Zhao Y."/>
            <person name="Liu Y."/>
            <person name="Song Y."/>
            <person name="Tong Y."/>
            <person name="Lu Y."/>
            <person name="Yang J."/>
            <person name="Xu C."/>
            <person name="Jia M."/>
            <person name="Peters R.J."/>
            <person name="Huang L."/>
            <person name="Gao W."/>
        </authorList>
    </citation>
    <scope>NUCLEOTIDE SEQUENCE [LARGE SCALE GENOMIC DNA]</scope>
    <source>
        <strain evidence="4">cv. XIE 37</strain>
        <tissue evidence="3">Leaf</tissue>
    </source>
</reference>
<gene>
    <name evidence="3" type="ORF">HS088_TW21G01104</name>
</gene>
<keyword evidence="1" id="KW-0812">Transmembrane</keyword>
<keyword evidence="1" id="KW-1133">Transmembrane helix</keyword>
<name>A0A7J7C4B6_TRIWF</name>
<evidence type="ECO:0000259" key="2">
    <source>
        <dbReference type="Pfam" id="PF13968"/>
    </source>
</evidence>
<organism evidence="3 4">
    <name type="scientific">Tripterygium wilfordii</name>
    <name type="common">Thunder God vine</name>
    <dbReference type="NCBI Taxonomy" id="458696"/>
    <lineage>
        <taxon>Eukaryota</taxon>
        <taxon>Viridiplantae</taxon>
        <taxon>Streptophyta</taxon>
        <taxon>Embryophyta</taxon>
        <taxon>Tracheophyta</taxon>
        <taxon>Spermatophyta</taxon>
        <taxon>Magnoliopsida</taxon>
        <taxon>eudicotyledons</taxon>
        <taxon>Gunneridae</taxon>
        <taxon>Pentapetalae</taxon>
        <taxon>rosids</taxon>
        <taxon>fabids</taxon>
        <taxon>Celastrales</taxon>
        <taxon>Celastraceae</taxon>
        <taxon>Tripterygium</taxon>
    </lineage>
</organism>
<dbReference type="AlphaFoldDB" id="A0A7J7C4B6"/>
<dbReference type="InterPro" id="IPR007658">
    <property type="entry name" value="DUF594"/>
</dbReference>
<evidence type="ECO:0000313" key="3">
    <source>
        <dbReference type="EMBL" id="KAF5728948.1"/>
    </source>
</evidence>
<proteinExistence type="predicted"/>
<protein>
    <recommendedName>
        <fullName evidence="2">DUF4220 domain-containing protein</fullName>
    </recommendedName>
</protein>
<dbReference type="InterPro" id="IPR025315">
    <property type="entry name" value="DUF4220"/>
</dbReference>
<keyword evidence="1" id="KW-0472">Membrane</keyword>
<comment type="caution">
    <text evidence="3">The sequence shown here is derived from an EMBL/GenBank/DDBJ whole genome shotgun (WGS) entry which is preliminary data.</text>
</comment>
<feature type="transmembrane region" description="Helical" evidence="1">
    <location>
        <begin position="101"/>
        <end position="117"/>
    </location>
</feature>
<dbReference type="Proteomes" id="UP000593562">
    <property type="component" value="Unassembled WGS sequence"/>
</dbReference>
<evidence type="ECO:0000313" key="4">
    <source>
        <dbReference type="Proteomes" id="UP000593562"/>
    </source>
</evidence>